<organism evidence="7 8">
    <name type="scientific">Kutzneria viridogrisea</name>
    <dbReference type="NCBI Taxonomy" id="47990"/>
    <lineage>
        <taxon>Bacteria</taxon>
        <taxon>Bacillati</taxon>
        <taxon>Actinomycetota</taxon>
        <taxon>Actinomycetes</taxon>
        <taxon>Pseudonocardiales</taxon>
        <taxon>Pseudonocardiaceae</taxon>
        <taxon>Kutzneria</taxon>
    </lineage>
</organism>
<evidence type="ECO:0000256" key="5">
    <source>
        <dbReference type="ARBA" id="ARBA00023136"/>
    </source>
</evidence>
<keyword evidence="8" id="KW-1185">Reference proteome</keyword>
<evidence type="ECO:0000256" key="4">
    <source>
        <dbReference type="ARBA" id="ARBA00022989"/>
    </source>
</evidence>
<dbReference type="InterPro" id="IPR001123">
    <property type="entry name" value="LeuE-type"/>
</dbReference>
<feature type="transmembrane region" description="Helical" evidence="6">
    <location>
        <begin position="42"/>
        <end position="70"/>
    </location>
</feature>
<dbReference type="Proteomes" id="UP000517916">
    <property type="component" value="Unassembled WGS sequence"/>
</dbReference>
<feature type="transmembrane region" description="Helical" evidence="6">
    <location>
        <begin position="120"/>
        <end position="142"/>
    </location>
</feature>
<accession>A0ABR6BFW8</accession>
<comment type="caution">
    <text evidence="7">The sequence shown here is derived from an EMBL/GenBank/DDBJ whole genome shotgun (WGS) entry which is preliminary data.</text>
</comment>
<name>A0ABR6BFW8_9PSEU</name>
<dbReference type="PANTHER" id="PTHR30086">
    <property type="entry name" value="ARGININE EXPORTER PROTEIN ARGO"/>
    <property type="match status" value="1"/>
</dbReference>
<comment type="subcellular location">
    <subcellularLocation>
        <location evidence="1">Cell membrane</location>
        <topology evidence="1">Multi-pass membrane protein</topology>
    </subcellularLocation>
</comment>
<feature type="transmembrane region" description="Helical" evidence="6">
    <location>
        <begin position="76"/>
        <end position="93"/>
    </location>
</feature>
<dbReference type="Pfam" id="PF01810">
    <property type="entry name" value="LysE"/>
    <property type="match status" value="1"/>
</dbReference>
<gene>
    <name evidence="7" type="ORF">BC739_002983</name>
</gene>
<evidence type="ECO:0000256" key="6">
    <source>
        <dbReference type="SAM" id="Phobius"/>
    </source>
</evidence>
<keyword evidence="5 6" id="KW-0472">Membrane</keyword>
<evidence type="ECO:0000256" key="3">
    <source>
        <dbReference type="ARBA" id="ARBA00022692"/>
    </source>
</evidence>
<feature type="transmembrane region" description="Helical" evidence="6">
    <location>
        <begin position="148"/>
        <end position="172"/>
    </location>
</feature>
<evidence type="ECO:0000313" key="7">
    <source>
        <dbReference type="EMBL" id="MBA8925784.1"/>
    </source>
</evidence>
<evidence type="ECO:0000256" key="1">
    <source>
        <dbReference type="ARBA" id="ARBA00004651"/>
    </source>
</evidence>
<feature type="transmembrane region" description="Helical" evidence="6">
    <location>
        <begin position="6"/>
        <end position="30"/>
    </location>
</feature>
<dbReference type="EMBL" id="JACJID010000002">
    <property type="protein sequence ID" value="MBA8925784.1"/>
    <property type="molecule type" value="Genomic_DNA"/>
</dbReference>
<evidence type="ECO:0000313" key="8">
    <source>
        <dbReference type="Proteomes" id="UP000517916"/>
    </source>
</evidence>
<dbReference type="PANTHER" id="PTHR30086:SF20">
    <property type="entry name" value="ARGININE EXPORTER PROTEIN ARGO-RELATED"/>
    <property type="match status" value="1"/>
</dbReference>
<proteinExistence type="predicted"/>
<reference evidence="7 8" key="1">
    <citation type="submission" date="2020-08" db="EMBL/GenBank/DDBJ databases">
        <title>Genomic Encyclopedia of Archaeal and Bacterial Type Strains, Phase II (KMG-II): from individual species to whole genera.</title>
        <authorList>
            <person name="Goeker M."/>
        </authorList>
    </citation>
    <scope>NUCLEOTIDE SEQUENCE [LARGE SCALE GENOMIC DNA]</scope>
    <source>
        <strain evidence="7 8">DSM 43850</strain>
    </source>
</reference>
<sequence>MIFDFSILPAFLLASAVVILTPGMDVFLLLRTSVRAGTKAGVLALAGVQTASAVQLGAVVLGLGVTLASFPPALTVLRWLGAAYLAFLALTIVRDLVRQPARQQGEPTDRPVVKHPFRQGFLSSIANPKMLLFSLAFLPQFIGSGDKVAQLGLLAACFMVMALCWEGMIVLAAARVSGKLKRPAVSNTLDAVSAAAFLSISIGLVLS</sequence>
<evidence type="ECO:0000256" key="2">
    <source>
        <dbReference type="ARBA" id="ARBA00022475"/>
    </source>
</evidence>
<keyword evidence="2" id="KW-1003">Cell membrane</keyword>
<keyword evidence="4 6" id="KW-1133">Transmembrane helix</keyword>
<protein>
    <submittedName>
        <fullName evidence="7">Threonine/homoserine/homoserine lactone efflux protein</fullName>
    </submittedName>
</protein>
<keyword evidence="3 6" id="KW-0812">Transmembrane</keyword>
<dbReference type="RefSeq" id="WP_025360445.1">
    <property type="nucleotide sequence ID" value="NZ_BAAABQ010000059.1"/>
</dbReference>
<dbReference type="PIRSF" id="PIRSF006324">
    <property type="entry name" value="LeuE"/>
    <property type="match status" value="1"/>
</dbReference>